<keyword evidence="4" id="KW-0934">Plastid</keyword>
<dbReference type="PROSITE" id="PS50126">
    <property type="entry name" value="S1"/>
    <property type="match status" value="3"/>
</dbReference>
<dbReference type="EMBL" id="MK814681">
    <property type="protein sequence ID" value="QCI07352.1"/>
    <property type="molecule type" value="Genomic_DNA"/>
</dbReference>
<feature type="domain" description="S1 motif" evidence="3">
    <location>
        <begin position="26"/>
        <end position="96"/>
    </location>
</feature>
<accession>A0A4D6WW61</accession>
<proteinExistence type="predicted"/>
<evidence type="ECO:0000259" key="3">
    <source>
        <dbReference type="PROSITE" id="PS50126"/>
    </source>
</evidence>
<dbReference type="AlphaFoldDB" id="A0A4D6WW61"/>
<feature type="domain" description="S1 motif" evidence="3">
    <location>
        <begin position="192"/>
        <end position="260"/>
    </location>
</feature>
<dbReference type="InterPro" id="IPR052757">
    <property type="entry name" value="Ribosomal_protein_S1"/>
</dbReference>
<protein>
    <recommendedName>
        <fullName evidence="1">Small ribosomal subunit protein bS1c</fullName>
    </recommendedName>
    <alternativeName>
        <fullName evidence="2">30S ribosomal protein S1, chloroplastic</fullName>
    </alternativeName>
</protein>
<feature type="domain" description="S1 motif" evidence="3">
    <location>
        <begin position="113"/>
        <end position="178"/>
    </location>
</feature>
<dbReference type="InterPro" id="IPR012340">
    <property type="entry name" value="NA-bd_OB-fold"/>
</dbReference>
<dbReference type="SMART" id="SM00316">
    <property type="entry name" value="S1"/>
    <property type="match status" value="3"/>
</dbReference>
<evidence type="ECO:0000313" key="4">
    <source>
        <dbReference type="EMBL" id="QCI07352.1"/>
    </source>
</evidence>
<dbReference type="Gene3D" id="2.40.50.140">
    <property type="entry name" value="Nucleic acid-binding proteins"/>
    <property type="match status" value="3"/>
</dbReference>
<dbReference type="SUPFAM" id="SSF50249">
    <property type="entry name" value="Nucleic acid-binding proteins"/>
    <property type="match status" value="3"/>
</dbReference>
<dbReference type="Pfam" id="PF00575">
    <property type="entry name" value="S1"/>
    <property type="match status" value="2"/>
</dbReference>
<organism evidence="4">
    <name type="scientific">Leiomenia cribrosa</name>
    <dbReference type="NCBI Taxonomy" id="217483"/>
    <lineage>
        <taxon>Eukaryota</taxon>
        <taxon>Rhodophyta</taxon>
        <taxon>Florideophyceae</taxon>
        <taxon>Rhodymeniophycidae</taxon>
        <taxon>Gigartinales</taxon>
        <taxon>Kallymeniaceae</taxon>
        <taxon>Leiomenia</taxon>
    </lineage>
</organism>
<dbReference type="PANTHER" id="PTHR47559">
    <property type="entry name" value="OS03G0844900 PROTEIN"/>
    <property type="match status" value="1"/>
</dbReference>
<gene>
    <name evidence="4" type="primary">rps1</name>
</gene>
<sequence length="265" mass="30652">MQKKKNFTSYDFESVLTQYNYNIHTGDIVAGTIFSQEFQGFLVDIGANIAGYLPVEEIKLSENQNYHDIFSLNNETREFFIIAYNKKLNLLLLSIKRLEYIRSWKRIKQLESEDVLMSIKIEKINKGGIITFIEGLQGFIPKSHLNIKLHDAYQTKSSVKCKILIANEKINKLILSNKKAILDNSNKKFKIGEIVHGKIIKIEKYGAFIKIYGISALLHISEIGNNKIEDINQIFHIGDYIKVKILHIDTERARLYVSRRNINID</sequence>
<dbReference type="InterPro" id="IPR003029">
    <property type="entry name" value="S1_domain"/>
</dbReference>
<reference evidence="4" key="2">
    <citation type="submission" date="2019-04" db="EMBL/GenBank/DDBJ databases">
        <authorList>
            <person name="Pasella M."/>
        </authorList>
    </citation>
    <scope>NUCLEOTIDE SEQUENCE</scope>
    <source>
        <strain evidence="4">HV05337</strain>
    </source>
</reference>
<dbReference type="GO" id="GO:0005840">
    <property type="term" value="C:ribosome"/>
    <property type="evidence" value="ECO:0007669"/>
    <property type="project" value="UniProtKB-KW"/>
</dbReference>
<dbReference type="FunFam" id="2.40.50.140:FF:000103">
    <property type="entry name" value="protein RRP5 homolog"/>
    <property type="match status" value="1"/>
</dbReference>
<evidence type="ECO:0000256" key="1">
    <source>
        <dbReference type="ARBA" id="ARBA00069232"/>
    </source>
</evidence>
<geneLocation type="plastid" evidence="4"/>
<dbReference type="PANTHER" id="PTHR47559:SF1">
    <property type="entry name" value="OS03G0844900 PROTEIN"/>
    <property type="match status" value="1"/>
</dbReference>
<keyword evidence="4" id="KW-0689">Ribosomal protein</keyword>
<dbReference type="GO" id="GO:0003676">
    <property type="term" value="F:nucleic acid binding"/>
    <property type="evidence" value="ECO:0007669"/>
    <property type="project" value="InterPro"/>
</dbReference>
<reference evidence="4" key="1">
    <citation type="journal article" date="2019" name="Mol. Phylogenet. Evol.">
        <title>Morphological evolution and classification of the red algal order Ceramiales inferred using plastid phylogenomics.</title>
        <authorList>
            <person name="Diaz-Tapia P."/>
            <person name="Pasella M.M."/>
            <person name="Verbruggen H."/>
            <person name="Maggs C.A."/>
        </authorList>
    </citation>
    <scope>NUCLEOTIDE SEQUENCE</scope>
    <source>
        <strain evidence="4">HV05337</strain>
    </source>
</reference>
<keyword evidence="4" id="KW-0687">Ribonucleoprotein</keyword>
<evidence type="ECO:0000256" key="2">
    <source>
        <dbReference type="ARBA" id="ARBA00081784"/>
    </source>
</evidence>
<name>A0A4D6WW61_9FLOR</name>